<protein>
    <submittedName>
        <fullName evidence="1">Uncharacterized protein</fullName>
    </submittedName>
</protein>
<organism evidence="1 2">
    <name type="scientific">Treponema phagedenis</name>
    <dbReference type="NCBI Taxonomy" id="162"/>
    <lineage>
        <taxon>Bacteria</taxon>
        <taxon>Pseudomonadati</taxon>
        <taxon>Spirochaetota</taxon>
        <taxon>Spirochaetia</taxon>
        <taxon>Spirochaetales</taxon>
        <taxon>Treponemataceae</taxon>
        <taxon>Treponema</taxon>
    </lineage>
</organism>
<accession>A0A0B7H064</accession>
<dbReference type="EMBL" id="CDNC01000050">
    <property type="protein sequence ID" value="CEM63292.1"/>
    <property type="molecule type" value="Genomic_DNA"/>
</dbReference>
<dbReference type="OrthoDB" id="357213at2"/>
<dbReference type="GeneID" id="57754561"/>
<dbReference type="AlphaFoldDB" id="A0A0B7H064"/>
<keyword evidence="2" id="KW-1185">Reference proteome</keyword>
<gene>
    <name evidence="1" type="ORF">TPHV1_80045</name>
</gene>
<sequence>MQTPLNRIEREYIIKTFKRDTPPISILCGAELFVLKKEQYRIINETVYFNCIPFLLGKNITVIFTHKQRSFCFYTDTLQKERYLSFSLAQRIYKYDVGTADYNIPFAEIHINTSLKFSAFAAPELPLDHIIPQKEILSDPKRLNETVKKLIFRKNAAKKITASSLLRIIEFEKSAQSFFSAKTNRGMLFLFVDNIRLVTASVQTISRIIKKQQIESIRLHFPKRNITVSPASVEFYLPITQLPEVEIIGYSLTAAEEEDKRFLYENIYRGKYDL</sequence>
<evidence type="ECO:0000313" key="2">
    <source>
        <dbReference type="Proteomes" id="UP000042527"/>
    </source>
</evidence>
<name>A0A0B7H064_TREPH</name>
<proteinExistence type="predicted"/>
<dbReference type="RefSeq" id="WP_024752678.1">
    <property type="nucleotide sequence ID" value="NZ_CDNC01000050.1"/>
</dbReference>
<evidence type="ECO:0000313" key="1">
    <source>
        <dbReference type="EMBL" id="CEM63292.1"/>
    </source>
</evidence>
<dbReference type="Proteomes" id="UP000042527">
    <property type="component" value="Unassembled WGS sequence"/>
</dbReference>
<reference evidence="2" key="1">
    <citation type="submission" date="2015-01" db="EMBL/GenBank/DDBJ databases">
        <authorList>
            <person name="Manzoor Shahid"/>
            <person name="Zubair Saima"/>
        </authorList>
    </citation>
    <scope>NUCLEOTIDE SEQUENCE [LARGE SCALE GENOMIC DNA]</scope>
    <source>
        <strain evidence="2">V1</strain>
    </source>
</reference>